<keyword evidence="2" id="KW-0812">Transmembrane</keyword>
<feature type="compositionally biased region" description="Low complexity" evidence="1">
    <location>
        <begin position="218"/>
        <end position="232"/>
    </location>
</feature>
<organism evidence="3 4">
    <name type="scientific">Croceicoccus pelagius</name>
    <dbReference type="NCBI Taxonomy" id="1703341"/>
    <lineage>
        <taxon>Bacteria</taxon>
        <taxon>Pseudomonadati</taxon>
        <taxon>Pseudomonadota</taxon>
        <taxon>Alphaproteobacteria</taxon>
        <taxon>Sphingomonadales</taxon>
        <taxon>Erythrobacteraceae</taxon>
        <taxon>Croceicoccus</taxon>
    </lineage>
</organism>
<evidence type="ECO:0000313" key="4">
    <source>
        <dbReference type="Proteomes" id="UP000598997"/>
    </source>
</evidence>
<feature type="compositionally biased region" description="Acidic residues" evidence="1">
    <location>
        <begin position="246"/>
        <end position="261"/>
    </location>
</feature>
<feature type="transmembrane region" description="Helical" evidence="2">
    <location>
        <begin position="47"/>
        <end position="66"/>
    </location>
</feature>
<dbReference type="EMBL" id="BMIO01000002">
    <property type="protein sequence ID" value="GGD36663.1"/>
    <property type="molecule type" value="Genomic_DNA"/>
</dbReference>
<accession>A0A917DH81</accession>
<dbReference type="AlphaFoldDB" id="A0A917DH81"/>
<feature type="compositionally biased region" description="Low complexity" evidence="1">
    <location>
        <begin position="282"/>
        <end position="292"/>
    </location>
</feature>
<dbReference type="Proteomes" id="UP000598997">
    <property type="component" value="Unassembled WGS sequence"/>
</dbReference>
<proteinExistence type="predicted"/>
<feature type="transmembrane region" description="Helical" evidence="2">
    <location>
        <begin position="7"/>
        <end position="27"/>
    </location>
</feature>
<feature type="region of interest" description="Disordered" evidence="1">
    <location>
        <begin position="160"/>
        <end position="432"/>
    </location>
</feature>
<protein>
    <submittedName>
        <fullName evidence="3">Uncharacterized protein</fullName>
    </submittedName>
</protein>
<evidence type="ECO:0000256" key="2">
    <source>
        <dbReference type="SAM" id="Phobius"/>
    </source>
</evidence>
<keyword evidence="2" id="KW-1133">Transmembrane helix</keyword>
<keyword evidence="2" id="KW-0472">Membrane</keyword>
<name>A0A917DH81_9SPHN</name>
<feature type="compositionally biased region" description="Acidic residues" evidence="1">
    <location>
        <begin position="371"/>
        <end position="382"/>
    </location>
</feature>
<comment type="caution">
    <text evidence="3">The sequence shown here is derived from an EMBL/GenBank/DDBJ whole genome shotgun (WGS) entry which is preliminary data.</text>
</comment>
<sequence>MDAVMKIVGLLLRIGGAVAGVAAVMFIPDAVLTRSIAALGLSGSVDLTMARVAAHGLFGLIGLLIGSQIAAMLRHRPVEAPGSRHDAAEAVPRLRRHLVEGEKKQVSAVPRYEDPNAAPTKPVAVSFKELGLEHPHASEYPDPAGGEHDDHHDAFAYREEAQRPESAGSADDEWAEFGDVPPPVRAQPSPVNTASAGEEPVEAEPVAQWTTPEPFPAEPEAAPVEEPAAEVASAQGWGDAPASGDLDFEPWPEEAEAEPEWMPEPAVEAVPVEEVYEPAPEPAYETATAEPEPAAPPEPVAEVRPAPEPAPQAVPQSAPQYATMPEPAPIASMMPAPAPAPTSEPVGDVGPDQYSRVRFAAPSDENWYDGAGDDEEEAEDDGAGYGSLSDIGLGRTHQPRGGEGQRGEALLPPSEFAKTSAPGAIPKGKPQDFRLREALEELMRVDPSNR</sequence>
<feature type="compositionally biased region" description="Low complexity" evidence="1">
    <location>
        <begin position="263"/>
        <end position="273"/>
    </location>
</feature>
<keyword evidence="4" id="KW-1185">Reference proteome</keyword>
<gene>
    <name evidence="3" type="ORF">GCM10010989_08450</name>
</gene>
<evidence type="ECO:0000256" key="1">
    <source>
        <dbReference type="SAM" id="MobiDB-lite"/>
    </source>
</evidence>
<reference evidence="3 4" key="1">
    <citation type="journal article" date="2014" name="Int. J. Syst. Evol. Microbiol.">
        <title>Complete genome sequence of Corynebacterium casei LMG S-19264T (=DSM 44701T), isolated from a smear-ripened cheese.</title>
        <authorList>
            <consortium name="US DOE Joint Genome Institute (JGI-PGF)"/>
            <person name="Walter F."/>
            <person name="Albersmeier A."/>
            <person name="Kalinowski J."/>
            <person name="Ruckert C."/>
        </authorList>
    </citation>
    <scope>NUCLEOTIDE SEQUENCE [LARGE SCALE GENOMIC DNA]</scope>
    <source>
        <strain evidence="3 4">CGMCC 1.15358</strain>
    </source>
</reference>
<evidence type="ECO:0000313" key="3">
    <source>
        <dbReference type="EMBL" id="GGD36663.1"/>
    </source>
</evidence>